<gene>
    <name evidence="2" type="ORF">LV89_02127</name>
</gene>
<sequence length="179" mass="19370">MKRRDAISRVALLMGGMLSAGTLATVLEGCKSGGGSTVGKDFAITPEHGEMIAEIAEIILPKTSTAGAKEAKVPEFIQFMLKECYKDEQQKAFFAGLDKLNEGAKGSFMKATAEEKLALIKAEDSAKEKSEFWSTMKDLTVLGYFTSEPGATKALEYLEVPGKYEGIKLQKGQKAWAMS</sequence>
<name>A0A316EE38_9BACT</name>
<dbReference type="OrthoDB" id="6385145at2"/>
<organism evidence="2 3">
    <name type="scientific">Arcicella aurantiaca</name>
    <dbReference type="NCBI Taxonomy" id="591202"/>
    <lineage>
        <taxon>Bacteria</taxon>
        <taxon>Pseudomonadati</taxon>
        <taxon>Bacteroidota</taxon>
        <taxon>Cytophagia</taxon>
        <taxon>Cytophagales</taxon>
        <taxon>Flectobacillaceae</taxon>
        <taxon>Arcicella</taxon>
    </lineage>
</organism>
<protein>
    <submittedName>
        <fullName evidence="2">Gluconate 2-dehydrogenase subunit 3-like protein</fullName>
    </submittedName>
</protein>
<feature type="chain" id="PRO_5016262301" evidence="1">
    <location>
        <begin position="25"/>
        <end position="179"/>
    </location>
</feature>
<proteinExistence type="predicted"/>
<keyword evidence="1" id="KW-0732">Signal</keyword>
<dbReference type="RefSeq" id="WP_109742865.1">
    <property type="nucleotide sequence ID" value="NZ_QGGO01000009.1"/>
</dbReference>
<dbReference type="InterPro" id="IPR027056">
    <property type="entry name" value="Gluconate_2DH_su3"/>
</dbReference>
<feature type="signal peptide" evidence="1">
    <location>
        <begin position="1"/>
        <end position="24"/>
    </location>
</feature>
<dbReference type="AlphaFoldDB" id="A0A316EE38"/>
<dbReference type="Proteomes" id="UP000245489">
    <property type="component" value="Unassembled WGS sequence"/>
</dbReference>
<dbReference type="EMBL" id="QGGO01000009">
    <property type="protein sequence ID" value="PWK26921.1"/>
    <property type="molecule type" value="Genomic_DNA"/>
</dbReference>
<evidence type="ECO:0000313" key="3">
    <source>
        <dbReference type="Proteomes" id="UP000245489"/>
    </source>
</evidence>
<reference evidence="2 3" key="1">
    <citation type="submission" date="2018-05" db="EMBL/GenBank/DDBJ databases">
        <title>Genomic Encyclopedia of Archaeal and Bacterial Type Strains, Phase II (KMG-II): from individual species to whole genera.</title>
        <authorList>
            <person name="Goeker M."/>
        </authorList>
    </citation>
    <scope>NUCLEOTIDE SEQUENCE [LARGE SCALE GENOMIC DNA]</scope>
    <source>
        <strain evidence="2 3">DSM 22214</strain>
    </source>
</reference>
<keyword evidence="3" id="KW-1185">Reference proteome</keyword>
<dbReference type="Pfam" id="PF13618">
    <property type="entry name" value="Gluconate_2-dh3"/>
    <property type="match status" value="1"/>
</dbReference>
<accession>A0A316EE38</accession>
<evidence type="ECO:0000256" key="1">
    <source>
        <dbReference type="SAM" id="SignalP"/>
    </source>
</evidence>
<comment type="caution">
    <text evidence="2">The sequence shown here is derived from an EMBL/GenBank/DDBJ whole genome shotgun (WGS) entry which is preliminary data.</text>
</comment>
<evidence type="ECO:0000313" key="2">
    <source>
        <dbReference type="EMBL" id="PWK26921.1"/>
    </source>
</evidence>